<dbReference type="Gene3D" id="6.10.250.690">
    <property type="match status" value="1"/>
</dbReference>
<sequence length="233" mass="26641">MRIALLEDDPTQSLIVTSCLRNAGHEVHEFRLTADLKRFCARESVDLYLLDWIVPDQSGEEFLRWLRSERNDATAAIFLTSRDAEEDVVAGLAAGADDFIIKPLNQRILLSRIEAVMRRAKPRDMHAILELAPYRIDPAQNLISLKGEALELTEKEFALALFMFRNVGRLISRGHMLEAVWGRSPDIPTRTVDTHVSRVRNKLQLRPENGFRVVPTYNFGYRLEQVDTQQAEA</sequence>
<evidence type="ECO:0000313" key="9">
    <source>
        <dbReference type="Proteomes" id="UP000778523"/>
    </source>
</evidence>
<dbReference type="SMART" id="SM00448">
    <property type="entry name" value="REC"/>
    <property type="match status" value="1"/>
</dbReference>
<dbReference type="Gene3D" id="1.10.10.10">
    <property type="entry name" value="Winged helix-like DNA-binding domain superfamily/Winged helix DNA-binding domain"/>
    <property type="match status" value="1"/>
</dbReference>
<dbReference type="SMART" id="SM00862">
    <property type="entry name" value="Trans_reg_C"/>
    <property type="match status" value="1"/>
</dbReference>
<dbReference type="InterPro" id="IPR001867">
    <property type="entry name" value="OmpR/PhoB-type_DNA-bd"/>
</dbReference>
<dbReference type="Gene3D" id="3.40.50.2300">
    <property type="match status" value="1"/>
</dbReference>
<dbReference type="PROSITE" id="PS51755">
    <property type="entry name" value="OMPR_PHOB"/>
    <property type="match status" value="1"/>
</dbReference>
<evidence type="ECO:0000256" key="5">
    <source>
        <dbReference type="PROSITE-ProRule" id="PRU01091"/>
    </source>
</evidence>
<dbReference type="Pfam" id="PF00072">
    <property type="entry name" value="Response_reg"/>
    <property type="match status" value="1"/>
</dbReference>
<comment type="caution">
    <text evidence="8">The sequence shown here is derived from an EMBL/GenBank/DDBJ whole genome shotgun (WGS) entry which is preliminary data.</text>
</comment>
<accession>A0ABX2ID13</accession>
<evidence type="ECO:0000256" key="3">
    <source>
        <dbReference type="ARBA" id="ARBA00023125"/>
    </source>
</evidence>
<dbReference type="InterPro" id="IPR036388">
    <property type="entry name" value="WH-like_DNA-bd_sf"/>
</dbReference>
<keyword evidence="2" id="KW-0902">Two-component regulatory system</keyword>
<dbReference type="SUPFAM" id="SSF52172">
    <property type="entry name" value="CheY-like"/>
    <property type="match status" value="1"/>
</dbReference>
<evidence type="ECO:0000259" key="6">
    <source>
        <dbReference type="PROSITE" id="PS50110"/>
    </source>
</evidence>
<reference evidence="8 9" key="1">
    <citation type="submission" date="2020-06" db="EMBL/GenBank/DDBJ databases">
        <title>Draft genome of Uliginosibacterium sp. IMCC34675.</title>
        <authorList>
            <person name="Song J."/>
        </authorList>
    </citation>
    <scope>NUCLEOTIDE SEQUENCE [LARGE SCALE GENOMIC DNA]</scope>
    <source>
        <strain evidence="8 9">IMCC34675</strain>
    </source>
</reference>
<dbReference type="PANTHER" id="PTHR48111">
    <property type="entry name" value="REGULATOR OF RPOS"/>
    <property type="match status" value="1"/>
</dbReference>
<keyword evidence="9" id="KW-1185">Reference proteome</keyword>
<feature type="DNA-binding region" description="OmpR/PhoB-type" evidence="5">
    <location>
        <begin position="126"/>
        <end position="225"/>
    </location>
</feature>
<dbReference type="PANTHER" id="PTHR48111:SF40">
    <property type="entry name" value="PHOSPHATE REGULON TRANSCRIPTIONAL REGULATORY PROTEIN PHOB"/>
    <property type="match status" value="1"/>
</dbReference>
<dbReference type="Pfam" id="PF00486">
    <property type="entry name" value="Trans_reg_C"/>
    <property type="match status" value="1"/>
</dbReference>
<evidence type="ECO:0000256" key="1">
    <source>
        <dbReference type="ARBA" id="ARBA00022553"/>
    </source>
</evidence>
<protein>
    <submittedName>
        <fullName evidence="8">Response regulator transcription factor</fullName>
    </submittedName>
</protein>
<evidence type="ECO:0000313" key="8">
    <source>
        <dbReference type="EMBL" id="NSL53593.1"/>
    </source>
</evidence>
<dbReference type="InterPro" id="IPR011006">
    <property type="entry name" value="CheY-like_superfamily"/>
</dbReference>
<keyword evidence="3 5" id="KW-0238">DNA-binding</keyword>
<name>A0ABX2ID13_9RHOO</name>
<gene>
    <name evidence="8" type="ORF">HJ583_001005</name>
</gene>
<feature type="modified residue" description="4-aspartylphosphate" evidence="4">
    <location>
        <position position="51"/>
    </location>
</feature>
<dbReference type="PROSITE" id="PS50110">
    <property type="entry name" value="RESPONSE_REGULATORY"/>
    <property type="match status" value="1"/>
</dbReference>
<feature type="domain" description="OmpR/PhoB-type" evidence="7">
    <location>
        <begin position="126"/>
        <end position="225"/>
    </location>
</feature>
<organism evidence="8 9">
    <name type="scientific">Uliginosibacterium aquaticum</name>
    <dbReference type="NCBI Taxonomy" id="2731212"/>
    <lineage>
        <taxon>Bacteria</taxon>
        <taxon>Pseudomonadati</taxon>
        <taxon>Pseudomonadota</taxon>
        <taxon>Betaproteobacteria</taxon>
        <taxon>Rhodocyclales</taxon>
        <taxon>Zoogloeaceae</taxon>
        <taxon>Uliginosibacterium</taxon>
    </lineage>
</organism>
<dbReference type="RefSeq" id="WP_170019736.1">
    <property type="nucleotide sequence ID" value="NZ_JABCSC020000001.1"/>
</dbReference>
<keyword evidence="1 4" id="KW-0597">Phosphoprotein</keyword>
<dbReference type="Proteomes" id="UP000778523">
    <property type="component" value="Unassembled WGS sequence"/>
</dbReference>
<feature type="domain" description="Response regulatory" evidence="6">
    <location>
        <begin position="2"/>
        <end position="117"/>
    </location>
</feature>
<dbReference type="InterPro" id="IPR039420">
    <property type="entry name" value="WalR-like"/>
</dbReference>
<dbReference type="InterPro" id="IPR001789">
    <property type="entry name" value="Sig_transdc_resp-reg_receiver"/>
</dbReference>
<evidence type="ECO:0000256" key="2">
    <source>
        <dbReference type="ARBA" id="ARBA00023012"/>
    </source>
</evidence>
<proteinExistence type="predicted"/>
<evidence type="ECO:0000256" key="4">
    <source>
        <dbReference type="PROSITE-ProRule" id="PRU00169"/>
    </source>
</evidence>
<dbReference type="CDD" id="cd00383">
    <property type="entry name" value="trans_reg_C"/>
    <property type="match status" value="1"/>
</dbReference>
<evidence type="ECO:0000259" key="7">
    <source>
        <dbReference type="PROSITE" id="PS51755"/>
    </source>
</evidence>
<dbReference type="EMBL" id="JABCSC020000001">
    <property type="protein sequence ID" value="NSL53593.1"/>
    <property type="molecule type" value="Genomic_DNA"/>
</dbReference>